<keyword evidence="1 6" id="KW-0963">Cytoplasm</keyword>
<dbReference type="InterPro" id="IPR002562">
    <property type="entry name" value="3'-5'_exonuclease_dom"/>
</dbReference>
<feature type="domain" description="HRDC" evidence="7">
    <location>
        <begin position="209"/>
        <end position="289"/>
    </location>
</feature>
<dbReference type="PANTHER" id="PTHR47649:SF1">
    <property type="entry name" value="RIBONUCLEASE D"/>
    <property type="match status" value="1"/>
</dbReference>
<comment type="caution">
    <text evidence="8">The sequence shown here is derived from an EMBL/GenBank/DDBJ whole genome shotgun (WGS) entry which is preliminary data.</text>
</comment>
<dbReference type="InterPro" id="IPR002121">
    <property type="entry name" value="HRDC_dom"/>
</dbReference>
<dbReference type="AlphaFoldDB" id="A0A969WCH0"/>
<dbReference type="InterPro" id="IPR051086">
    <property type="entry name" value="RNase_D-like"/>
</dbReference>
<dbReference type="GO" id="GO:0000166">
    <property type="term" value="F:nucleotide binding"/>
    <property type="evidence" value="ECO:0007669"/>
    <property type="project" value="InterPro"/>
</dbReference>
<keyword evidence="4 6" id="KW-0378">Hydrolase</keyword>
<dbReference type="Gene3D" id="1.10.150.80">
    <property type="entry name" value="HRDC domain"/>
    <property type="match status" value="1"/>
</dbReference>
<dbReference type="SMART" id="SM00474">
    <property type="entry name" value="35EXOc"/>
    <property type="match status" value="1"/>
</dbReference>
<gene>
    <name evidence="6 8" type="primary">rnd</name>
    <name evidence="8" type="ORF">G7Y82_11225</name>
</gene>
<dbReference type="SMART" id="SM00341">
    <property type="entry name" value="HRDC"/>
    <property type="match status" value="1"/>
</dbReference>
<dbReference type="SUPFAM" id="SSF53098">
    <property type="entry name" value="Ribonuclease H-like"/>
    <property type="match status" value="1"/>
</dbReference>
<name>A0A969WCH0_9GAMM</name>
<dbReference type="PROSITE" id="PS50967">
    <property type="entry name" value="HRDC"/>
    <property type="match status" value="1"/>
</dbReference>
<comment type="similarity">
    <text evidence="6">Belongs to the RNase D family.</text>
</comment>
<evidence type="ECO:0000313" key="9">
    <source>
        <dbReference type="Proteomes" id="UP000653472"/>
    </source>
</evidence>
<comment type="cofactor">
    <cofactor evidence="6">
        <name>a divalent metal cation</name>
        <dbReference type="ChEBI" id="CHEBI:60240"/>
    </cofactor>
</comment>
<dbReference type="GO" id="GO:0042780">
    <property type="term" value="P:tRNA 3'-end processing"/>
    <property type="evidence" value="ECO:0007669"/>
    <property type="project" value="UniProtKB-UniRule"/>
</dbReference>
<proteinExistence type="inferred from homology"/>
<evidence type="ECO:0000256" key="1">
    <source>
        <dbReference type="ARBA" id="ARBA00022490"/>
    </source>
</evidence>
<evidence type="ECO:0000256" key="5">
    <source>
        <dbReference type="ARBA" id="ARBA00022839"/>
    </source>
</evidence>
<reference evidence="8" key="1">
    <citation type="submission" date="2020-03" db="EMBL/GenBank/DDBJ databases">
        <title>Solimonas marina sp. nov., isolated from deep seawater of the Pacific Ocean.</title>
        <authorList>
            <person name="Liu X."/>
            <person name="Lai Q."/>
            <person name="Sun F."/>
            <person name="Gai Y."/>
            <person name="Li G."/>
            <person name="Shao Z."/>
        </authorList>
    </citation>
    <scope>NUCLEOTIDE SEQUENCE</scope>
    <source>
        <strain evidence="8">C16B3</strain>
    </source>
</reference>
<sequence length="363" mass="40333">MTTFIQTPEQLAPHLDRWSQRQWLTVDTEFVRVDTYYPKLCLIQIGDGDEAACIDTLALTDLGPLLDVLYASHSIKVFHAAAQDLEILVKLRGSCPQPLFDTQIAATLLGIGDQIGYAGLIDKRLGITLDKSLSRTDWARRPLREAELAYAAADVSHLATVFPTLQEELAACGRLAWLAEDCARLADPANYSTPPEDAWQRLKGLSRLDARAQSVAAALAAWRESEAQQRDRPRKWILDDDAIYRLAERRPDSTQRLESLGVLPPKTLERQGERLLAIVAEALAQPATVRVADEELTAEQKQRLRELQNAVQARAAELGLPQGYLAPRADLVAVLRRGAAADVPVLQGWRREVCGTMLIERFC</sequence>
<dbReference type="InterPro" id="IPR044876">
    <property type="entry name" value="HRDC_dom_sf"/>
</dbReference>
<dbReference type="Gene3D" id="3.30.420.10">
    <property type="entry name" value="Ribonuclease H-like superfamily/Ribonuclease H"/>
    <property type="match status" value="1"/>
</dbReference>
<dbReference type="HAMAP" id="MF_01899">
    <property type="entry name" value="RNase_D"/>
    <property type="match status" value="1"/>
</dbReference>
<keyword evidence="9" id="KW-1185">Reference proteome</keyword>
<keyword evidence="3 6" id="KW-0540">Nuclease</keyword>
<dbReference type="Pfam" id="PF00570">
    <property type="entry name" value="HRDC"/>
    <property type="match status" value="1"/>
</dbReference>
<accession>A0A969WCH0</accession>
<comment type="catalytic activity">
    <reaction evidence="6">
        <text>Exonucleolytic cleavage that removes extra residues from the 3'-terminus of tRNA to produce 5'-mononucleotides.</text>
        <dbReference type="EC" id="3.1.13.5"/>
    </reaction>
</comment>
<dbReference type="InterPro" id="IPR006292">
    <property type="entry name" value="RNase_D"/>
</dbReference>
<dbReference type="EMBL" id="JAAVXB010000005">
    <property type="protein sequence ID" value="NKF22891.1"/>
    <property type="molecule type" value="Genomic_DNA"/>
</dbReference>
<protein>
    <recommendedName>
        <fullName evidence="6">Ribonuclease D</fullName>
        <shortName evidence="6">RNase D</shortName>
        <ecNumber evidence="6">3.1.13.5</ecNumber>
    </recommendedName>
</protein>
<dbReference type="InterPro" id="IPR012337">
    <property type="entry name" value="RNaseH-like_sf"/>
</dbReference>
<evidence type="ECO:0000256" key="3">
    <source>
        <dbReference type="ARBA" id="ARBA00022722"/>
    </source>
</evidence>
<keyword evidence="5 6" id="KW-0269">Exonuclease</keyword>
<dbReference type="NCBIfam" id="TIGR01388">
    <property type="entry name" value="rnd"/>
    <property type="match status" value="1"/>
</dbReference>
<dbReference type="Pfam" id="PF01612">
    <property type="entry name" value="DNA_pol_A_exo1"/>
    <property type="match status" value="1"/>
</dbReference>
<dbReference type="SUPFAM" id="SSF47819">
    <property type="entry name" value="HRDC-like"/>
    <property type="match status" value="2"/>
</dbReference>
<comment type="subcellular location">
    <subcellularLocation>
        <location evidence="6">Cytoplasm</location>
    </subcellularLocation>
</comment>
<dbReference type="GO" id="GO:0005737">
    <property type="term" value="C:cytoplasm"/>
    <property type="evidence" value="ECO:0007669"/>
    <property type="project" value="UniProtKB-SubCell"/>
</dbReference>
<dbReference type="InterPro" id="IPR036397">
    <property type="entry name" value="RNaseH_sf"/>
</dbReference>
<dbReference type="RefSeq" id="WP_168148209.1">
    <property type="nucleotide sequence ID" value="NZ_JAAVXB010000005.1"/>
</dbReference>
<dbReference type="EC" id="3.1.13.5" evidence="6"/>
<organism evidence="8 9">
    <name type="scientific">Solimonas marina</name>
    <dbReference type="NCBI Taxonomy" id="2714601"/>
    <lineage>
        <taxon>Bacteria</taxon>
        <taxon>Pseudomonadati</taxon>
        <taxon>Pseudomonadota</taxon>
        <taxon>Gammaproteobacteria</taxon>
        <taxon>Nevskiales</taxon>
        <taxon>Nevskiaceae</taxon>
        <taxon>Solimonas</taxon>
    </lineage>
</organism>
<evidence type="ECO:0000256" key="4">
    <source>
        <dbReference type="ARBA" id="ARBA00022801"/>
    </source>
</evidence>
<dbReference type="PANTHER" id="PTHR47649">
    <property type="entry name" value="RIBONUCLEASE D"/>
    <property type="match status" value="1"/>
</dbReference>
<keyword evidence="2 6" id="KW-0819">tRNA processing</keyword>
<dbReference type="InterPro" id="IPR010997">
    <property type="entry name" value="HRDC-like_sf"/>
</dbReference>
<dbReference type="GO" id="GO:0008408">
    <property type="term" value="F:3'-5' exonuclease activity"/>
    <property type="evidence" value="ECO:0007669"/>
    <property type="project" value="InterPro"/>
</dbReference>
<evidence type="ECO:0000256" key="6">
    <source>
        <dbReference type="HAMAP-Rule" id="MF_01899"/>
    </source>
</evidence>
<evidence type="ECO:0000313" key="8">
    <source>
        <dbReference type="EMBL" id="NKF22891.1"/>
    </source>
</evidence>
<dbReference type="CDD" id="cd06142">
    <property type="entry name" value="RNaseD_exo"/>
    <property type="match status" value="1"/>
</dbReference>
<comment type="function">
    <text evidence="6">Exonuclease involved in the 3' processing of various precursor tRNAs. Initiates hydrolysis at the 3'-terminus of an RNA molecule and releases 5'-mononucleotides.</text>
</comment>
<dbReference type="Proteomes" id="UP000653472">
    <property type="component" value="Unassembled WGS sequence"/>
</dbReference>
<dbReference type="GO" id="GO:0033890">
    <property type="term" value="F:ribonuclease D activity"/>
    <property type="evidence" value="ECO:0007669"/>
    <property type="project" value="UniProtKB-UniRule"/>
</dbReference>
<evidence type="ECO:0000256" key="2">
    <source>
        <dbReference type="ARBA" id="ARBA00022694"/>
    </source>
</evidence>
<dbReference type="GO" id="GO:0003676">
    <property type="term" value="F:nucleic acid binding"/>
    <property type="evidence" value="ECO:0007669"/>
    <property type="project" value="InterPro"/>
</dbReference>
<evidence type="ECO:0000259" key="7">
    <source>
        <dbReference type="PROSITE" id="PS50967"/>
    </source>
</evidence>